<keyword evidence="3" id="KW-0677">Repeat</keyword>
<feature type="domain" description="SpoVT-AbrB" evidence="8">
    <location>
        <begin position="77"/>
        <end position="121"/>
    </location>
</feature>
<dbReference type="HAMAP" id="MF_01008">
    <property type="entry name" value="MraZ"/>
    <property type="match status" value="1"/>
</dbReference>
<dbReference type="Pfam" id="PF02381">
    <property type="entry name" value="MraZ"/>
    <property type="match status" value="2"/>
</dbReference>
<dbReference type="SUPFAM" id="SSF89447">
    <property type="entry name" value="AbrB/MazE/MraZ-like"/>
    <property type="match status" value="1"/>
</dbReference>
<dbReference type="InterPro" id="IPR035644">
    <property type="entry name" value="MraZ_C"/>
</dbReference>
<dbReference type="CDD" id="cd16321">
    <property type="entry name" value="MraZ_C"/>
    <property type="match status" value="1"/>
</dbReference>
<dbReference type="GO" id="GO:0000976">
    <property type="term" value="F:transcription cis-regulatory region binding"/>
    <property type="evidence" value="ECO:0007669"/>
    <property type="project" value="TreeGrafter"/>
</dbReference>
<evidence type="ECO:0000313" key="10">
    <source>
        <dbReference type="Proteomes" id="UP000649179"/>
    </source>
</evidence>
<reference evidence="9" key="1">
    <citation type="journal article" date="2014" name="Int. J. Syst. Evol. Microbiol.">
        <title>Complete genome sequence of Corynebacterium casei LMG S-19264T (=DSM 44701T), isolated from a smear-ripened cheese.</title>
        <authorList>
            <consortium name="US DOE Joint Genome Institute (JGI-PGF)"/>
            <person name="Walter F."/>
            <person name="Albersmeier A."/>
            <person name="Kalinowski J."/>
            <person name="Ruckert C."/>
        </authorList>
    </citation>
    <scope>NUCLEOTIDE SEQUENCE</scope>
    <source>
        <strain evidence="9">CGMCC 1.16067</strain>
    </source>
</reference>
<evidence type="ECO:0000256" key="1">
    <source>
        <dbReference type="ARBA" id="ARBA00013860"/>
    </source>
</evidence>
<dbReference type="GO" id="GO:0005737">
    <property type="term" value="C:cytoplasm"/>
    <property type="evidence" value="ECO:0007669"/>
    <property type="project" value="UniProtKB-UniRule"/>
</dbReference>
<keyword evidence="4 7" id="KW-0805">Transcription regulation</keyword>
<name>A0A917BEL9_9ACTN</name>
<accession>A0A917BEL9</accession>
<dbReference type="PROSITE" id="PS51740">
    <property type="entry name" value="SPOVT_ABRB"/>
    <property type="match status" value="2"/>
</dbReference>
<dbReference type="InterPro" id="IPR007159">
    <property type="entry name" value="SpoVT-AbrB_dom"/>
</dbReference>
<dbReference type="InterPro" id="IPR035642">
    <property type="entry name" value="MraZ_N"/>
</dbReference>
<dbReference type="Gene3D" id="3.40.1550.20">
    <property type="entry name" value="Transcriptional regulator MraZ domain"/>
    <property type="match status" value="1"/>
</dbReference>
<evidence type="ECO:0000256" key="3">
    <source>
        <dbReference type="ARBA" id="ARBA00022737"/>
    </source>
</evidence>
<feature type="domain" description="SpoVT-AbrB" evidence="8">
    <location>
        <begin position="6"/>
        <end position="48"/>
    </location>
</feature>
<organism evidence="9 10">
    <name type="scientific">Marmoricola endophyticus</name>
    <dbReference type="NCBI Taxonomy" id="2040280"/>
    <lineage>
        <taxon>Bacteria</taxon>
        <taxon>Bacillati</taxon>
        <taxon>Actinomycetota</taxon>
        <taxon>Actinomycetes</taxon>
        <taxon>Propionibacteriales</taxon>
        <taxon>Nocardioidaceae</taxon>
        <taxon>Marmoricola</taxon>
    </lineage>
</organism>
<evidence type="ECO:0000256" key="7">
    <source>
        <dbReference type="HAMAP-Rule" id="MF_01008"/>
    </source>
</evidence>
<dbReference type="RefSeq" id="WP_188778688.1">
    <property type="nucleotide sequence ID" value="NZ_BMKQ01000001.1"/>
</dbReference>
<dbReference type="InterPro" id="IPR037914">
    <property type="entry name" value="SpoVT-AbrB_sf"/>
</dbReference>
<comment type="similarity">
    <text evidence="7">Belongs to the MraZ family.</text>
</comment>
<comment type="subunit">
    <text evidence="7">Forms oligomers.</text>
</comment>
<keyword evidence="5 7" id="KW-0238">DNA-binding</keyword>
<evidence type="ECO:0000259" key="8">
    <source>
        <dbReference type="PROSITE" id="PS51740"/>
    </source>
</evidence>
<keyword evidence="2 7" id="KW-0963">Cytoplasm</keyword>
<protein>
    <recommendedName>
        <fullName evidence="1 7">Transcriptional regulator MraZ</fullName>
    </recommendedName>
</protein>
<keyword evidence="10" id="KW-1185">Reference proteome</keyword>
<proteinExistence type="inferred from homology"/>
<keyword evidence="6 7" id="KW-0804">Transcription</keyword>
<evidence type="ECO:0000256" key="5">
    <source>
        <dbReference type="ARBA" id="ARBA00023125"/>
    </source>
</evidence>
<dbReference type="AlphaFoldDB" id="A0A917BEL9"/>
<dbReference type="PANTHER" id="PTHR34701:SF1">
    <property type="entry name" value="TRANSCRIPTIONAL REGULATOR MRAZ"/>
    <property type="match status" value="1"/>
</dbReference>
<sequence>MYFTGNYRPRLDDKSRLVLPARFREALTGEVVVAPGQDRCLQVWSQAGFEESSAALRRKSQTDRETRRHIRFLFGLSSQETADKQGRIGLNSQLREFARITDRDVVVTGVLDHVEIWAPEQWDLAQGGAEDEFADLDGAFGFVDD</sequence>
<reference evidence="9" key="2">
    <citation type="submission" date="2020-09" db="EMBL/GenBank/DDBJ databases">
        <authorList>
            <person name="Sun Q."/>
            <person name="Zhou Y."/>
        </authorList>
    </citation>
    <scope>NUCLEOTIDE SEQUENCE</scope>
    <source>
        <strain evidence="9">CGMCC 1.16067</strain>
    </source>
</reference>
<dbReference type="InterPro" id="IPR020603">
    <property type="entry name" value="MraZ_dom"/>
</dbReference>
<evidence type="ECO:0000256" key="4">
    <source>
        <dbReference type="ARBA" id="ARBA00023015"/>
    </source>
</evidence>
<comment type="caution">
    <text evidence="9">The sequence shown here is derived from an EMBL/GenBank/DDBJ whole genome shotgun (WGS) entry which is preliminary data.</text>
</comment>
<dbReference type="PANTHER" id="PTHR34701">
    <property type="entry name" value="TRANSCRIPTIONAL REGULATOR MRAZ"/>
    <property type="match status" value="1"/>
</dbReference>
<dbReference type="InterPro" id="IPR003444">
    <property type="entry name" value="MraZ"/>
</dbReference>
<evidence type="ECO:0000313" key="9">
    <source>
        <dbReference type="EMBL" id="GGF38001.1"/>
    </source>
</evidence>
<dbReference type="GO" id="GO:2000143">
    <property type="term" value="P:negative regulation of DNA-templated transcription initiation"/>
    <property type="evidence" value="ECO:0007669"/>
    <property type="project" value="TreeGrafter"/>
</dbReference>
<evidence type="ECO:0000256" key="2">
    <source>
        <dbReference type="ARBA" id="ARBA00022490"/>
    </source>
</evidence>
<gene>
    <name evidence="7 9" type="primary">mraZ</name>
    <name evidence="9" type="ORF">GCM10011519_09440</name>
</gene>
<comment type="subcellular location">
    <subcellularLocation>
        <location evidence="7">Cytoplasm</location>
        <location evidence="7">Nucleoid</location>
    </subcellularLocation>
</comment>
<dbReference type="GO" id="GO:0003700">
    <property type="term" value="F:DNA-binding transcription factor activity"/>
    <property type="evidence" value="ECO:0007669"/>
    <property type="project" value="UniProtKB-UniRule"/>
</dbReference>
<dbReference type="CDD" id="cd16320">
    <property type="entry name" value="MraZ_N"/>
    <property type="match status" value="1"/>
</dbReference>
<dbReference type="EMBL" id="BMKQ01000001">
    <property type="protein sequence ID" value="GGF38001.1"/>
    <property type="molecule type" value="Genomic_DNA"/>
</dbReference>
<dbReference type="Proteomes" id="UP000649179">
    <property type="component" value="Unassembled WGS sequence"/>
</dbReference>
<evidence type="ECO:0000256" key="6">
    <source>
        <dbReference type="ARBA" id="ARBA00023163"/>
    </source>
</evidence>
<dbReference type="GO" id="GO:0009295">
    <property type="term" value="C:nucleoid"/>
    <property type="evidence" value="ECO:0007669"/>
    <property type="project" value="UniProtKB-SubCell"/>
</dbReference>
<dbReference type="InterPro" id="IPR038619">
    <property type="entry name" value="MraZ_sf"/>
</dbReference>